<dbReference type="SUPFAM" id="SSF82171">
    <property type="entry name" value="DPP6 N-terminal domain-like"/>
    <property type="match status" value="1"/>
</dbReference>
<dbReference type="EMBL" id="FONG01000023">
    <property type="protein sequence ID" value="SFF65722.1"/>
    <property type="molecule type" value="Genomic_DNA"/>
</dbReference>
<dbReference type="InterPro" id="IPR029058">
    <property type="entry name" value="AB_hydrolase_fold"/>
</dbReference>
<dbReference type="InterPro" id="IPR002469">
    <property type="entry name" value="Peptidase_S9B_N"/>
</dbReference>
<feature type="region of interest" description="Disordered" evidence="1">
    <location>
        <begin position="1"/>
        <end position="30"/>
    </location>
</feature>
<dbReference type="STRING" id="380248.SAMN05216251_12336"/>
<evidence type="ECO:0000256" key="1">
    <source>
        <dbReference type="SAM" id="MobiDB-lite"/>
    </source>
</evidence>
<accession>A0A1I2KFC4</accession>
<keyword evidence="5" id="KW-1185">Reference proteome</keyword>
<evidence type="ECO:0000313" key="5">
    <source>
        <dbReference type="Proteomes" id="UP000199323"/>
    </source>
</evidence>
<dbReference type="InterPro" id="IPR001375">
    <property type="entry name" value="Peptidase_S9_cat"/>
</dbReference>
<evidence type="ECO:0000313" key="4">
    <source>
        <dbReference type="EMBL" id="SFF65722.1"/>
    </source>
</evidence>
<dbReference type="RefSeq" id="WP_093716770.1">
    <property type="nucleotide sequence ID" value="NZ_FONG01000023.1"/>
</dbReference>
<dbReference type="GO" id="GO:0006508">
    <property type="term" value="P:proteolysis"/>
    <property type="evidence" value="ECO:0007669"/>
    <property type="project" value="InterPro"/>
</dbReference>
<protein>
    <submittedName>
        <fullName evidence="4">Dipeptidyl-peptidase-4</fullName>
    </submittedName>
</protein>
<dbReference type="OrthoDB" id="9812921at2"/>
<dbReference type="AlphaFoldDB" id="A0A1I2KFC4"/>
<feature type="domain" description="Dipeptidylpeptidase IV N-terminal" evidence="3">
    <location>
        <begin position="146"/>
        <end position="408"/>
    </location>
</feature>
<dbReference type="InterPro" id="IPR050278">
    <property type="entry name" value="Serine_Prot_S9B/DPPIV"/>
</dbReference>
<name>A0A1I2KFC4_9ACTN</name>
<evidence type="ECO:0000259" key="2">
    <source>
        <dbReference type="Pfam" id="PF00326"/>
    </source>
</evidence>
<reference evidence="4 5" key="1">
    <citation type="submission" date="2016-10" db="EMBL/GenBank/DDBJ databases">
        <authorList>
            <person name="de Groot N.N."/>
        </authorList>
    </citation>
    <scope>NUCLEOTIDE SEQUENCE [LARGE SCALE GENOMIC DNA]</scope>
    <source>
        <strain evidence="4 5">CGMCC 4.3510</strain>
    </source>
</reference>
<dbReference type="Gene3D" id="2.140.10.30">
    <property type="entry name" value="Dipeptidylpeptidase IV, N-terminal domain"/>
    <property type="match status" value="1"/>
</dbReference>
<feature type="domain" description="Peptidase S9 prolyl oligopeptidase catalytic" evidence="2">
    <location>
        <begin position="521"/>
        <end position="720"/>
    </location>
</feature>
<feature type="compositionally biased region" description="Basic and acidic residues" evidence="1">
    <location>
        <begin position="18"/>
        <end position="30"/>
    </location>
</feature>
<dbReference type="GO" id="GO:0008239">
    <property type="term" value="F:dipeptidyl-peptidase activity"/>
    <property type="evidence" value="ECO:0007669"/>
    <property type="project" value="TreeGrafter"/>
</dbReference>
<dbReference type="Pfam" id="PF00326">
    <property type="entry name" value="Peptidase_S9"/>
    <property type="match status" value="1"/>
</dbReference>
<dbReference type="PANTHER" id="PTHR11731:SF193">
    <property type="entry name" value="DIPEPTIDYL PEPTIDASE 9"/>
    <property type="match status" value="1"/>
</dbReference>
<organism evidence="4 5">
    <name type="scientific">Actinacidiphila alni</name>
    <dbReference type="NCBI Taxonomy" id="380248"/>
    <lineage>
        <taxon>Bacteria</taxon>
        <taxon>Bacillati</taxon>
        <taxon>Actinomycetota</taxon>
        <taxon>Actinomycetes</taxon>
        <taxon>Kitasatosporales</taxon>
        <taxon>Streptomycetaceae</taxon>
        <taxon>Actinacidiphila</taxon>
    </lineage>
</organism>
<sequence length="727" mass="77511">MDTNDPARSSGPAPTDPPHPDPAPDPRTDLSRELPRQLARTQRFTLGVPRSFTLSPDGARVLFLRTRGSEDRTSCLWLLAGGAEQLLVDPDTLGAAPGEVPQAELIRRERARERSGGIVAYATDAAVTTVVFALDGALWTVRTDGGAARRIATAGPVVDPRPDPAGRRVAYVTDGALRVVGLDGGADRLLAAPENADVTYGLAEHVAAEEMHRVRGHWWAPDGSALLAARVDTARVRRWWISDPAHPSRPPRAIAYPAAGTPNADVSLYVLGLDGSRTEVDWDRTAYEYLTAVTWDAHGPLLGVQSRDQKTVRVLAADPDGGATRLLHEQRDPAWVELVPGTPARTASGALVHTADTGNSRRLTVDGRPVTPDGLHIRQVVAVQGESVLFVACDEPTEEHLWRYDAGPGGAAAPVRLSSGPGLHTGSAAGGALLLDSRTERGHRATLLRDGGRATVIASLAATPALAPRVTWLRAGEREIRTALVLPSWYEPGAARLPVLVASYGGPAMRLVTRGGGWSMVEAQWFAEEGFAVVVADGRGTPGRDPAWEKTVRGDSLSAPLEDQVTALRAAAEHCADLDLGRVGIRGWSYGGTLAATAVIRRPDVFHAAISGAAPSDQRLYDTHWRERFLGHPDEEPEAYERSSPIGEAASLRRPLLLVHGMADDNVVVAHALRMSAALLAAHRPHQVLPLSGVTHSPTDATVVEGLLRHQVNFLREALNIPGPAAV</sequence>
<gene>
    <name evidence="4" type="ORF">SAMN05216251_12336</name>
</gene>
<dbReference type="GO" id="GO:0008236">
    <property type="term" value="F:serine-type peptidase activity"/>
    <property type="evidence" value="ECO:0007669"/>
    <property type="project" value="InterPro"/>
</dbReference>
<dbReference type="SUPFAM" id="SSF53474">
    <property type="entry name" value="alpha/beta-Hydrolases"/>
    <property type="match status" value="1"/>
</dbReference>
<proteinExistence type="predicted"/>
<dbReference type="Gene3D" id="3.40.50.1820">
    <property type="entry name" value="alpha/beta hydrolase"/>
    <property type="match status" value="1"/>
</dbReference>
<dbReference type="Proteomes" id="UP000199323">
    <property type="component" value="Unassembled WGS sequence"/>
</dbReference>
<dbReference type="Pfam" id="PF00930">
    <property type="entry name" value="DPPIV_N"/>
    <property type="match status" value="1"/>
</dbReference>
<evidence type="ECO:0000259" key="3">
    <source>
        <dbReference type="Pfam" id="PF00930"/>
    </source>
</evidence>
<dbReference type="PANTHER" id="PTHR11731">
    <property type="entry name" value="PROTEASE FAMILY S9B,C DIPEPTIDYL-PEPTIDASE IV-RELATED"/>
    <property type="match status" value="1"/>
</dbReference>